<dbReference type="WBParaSite" id="ACRNAN_Path_1004.g3857.t1">
    <property type="protein sequence ID" value="ACRNAN_Path_1004.g3857.t1"/>
    <property type="gene ID" value="ACRNAN_Path_1004.g3857"/>
</dbReference>
<sequence>MATPGVEAGDDYDNGTYPVLSEAEKELVREELKKTEDEINTLRQVLAARQKHAVNLKRKLGITPLTEITTELNQSLKTVKETPVYQKTSEVVSGTAETVANKWNDMRNSSIFKSFESKLGTAYTNAKMAASTSIDHLAGAARGPTTPNQKTPTEEHANSPLS</sequence>
<proteinExistence type="inferred from homology"/>
<evidence type="ECO:0000313" key="5">
    <source>
        <dbReference type="WBParaSite" id="ACRNAN_Path_1004.g3857.t1"/>
    </source>
</evidence>
<dbReference type="PANTHER" id="PTHR19307">
    <property type="entry name" value="TUMOR PROTEIN D52"/>
    <property type="match status" value="1"/>
</dbReference>
<dbReference type="Pfam" id="PF04201">
    <property type="entry name" value="TPD52"/>
    <property type="match status" value="1"/>
</dbReference>
<reference evidence="5" key="1">
    <citation type="submission" date="2022-11" db="UniProtKB">
        <authorList>
            <consortium name="WormBaseParasite"/>
        </authorList>
    </citation>
    <scope>IDENTIFICATION</scope>
</reference>
<feature type="region of interest" description="Disordered" evidence="3">
    <location>
        <begin position="134"/>
        <end position="162"/>
    </location>
</feature>
<comment type="similarity">
    <text evidence="1">Belongs to the TPD52 family.</text>
</comment>
<name>A0A914BUA8_9BILA</name>
<dbReference type="PANTHER" id="PTHR19307:SF14">
    <property type="entry name" value="TUMOR PROTEIN D52"/>
    <property type="match status" value="1"/>
</dbReference>
<feature type="compositionally biased region" description="Basic and acidic residues" evidence="3">
    <location>
        <begin position="152"/>
        <end position="162"/>
    </location>
</feature>
<dbReference type="Proteomes" id="UP000887540">
    <property type="component" value="Unplaced"/>
</dbReference>
<evidence type="ECO:0000256" key="2">
    <source>
        <dbReference type="ARBA" id="ARBA00023054"/>
    </source>
</evidence>
<organism evidence="4 5">
    <name type="scientific">Acrobeloides nanus</name>
    <dbReference type="NCBI Taxonomy" id="290746"/>
    <lineage>
        <taxon>Eukaryota</taxon>
        <taxon>Metazoa</taxon>
        <taxon>Ecdysozoa</taxon>
        <taxon>Nematoda</taxon>
        <taxon>Chromadorea</taxon>
        <taxon>Rhabditida</taxon>
        <taxon>Tylenchina</taxon>
        <taxon>Cephalobomorpha</taxon>
        <taxon>Cephaloboidea</taxon>
        <taxon>Cephalobidae</taxon>
        <taxon>Acrobeloides</taxon>
    </lineage>
</organism>
<accession>A0A914BUA8</accession>
<keyword evidence="4" id="KW-1185">Reference proteome</keyword>
<protein>
    <submittedName>
        <fullName evidence="5">Tumor protein D52</fullName>
    </submittedName>
</protein>
<dbReference type="AlphaFoldDB" id="A0A914BUA8"/>
<evidence type="ECO:0000256" key="3">
    <source>
        <dbReference type="SAM" id="MobiDB-lite"/>
    </source>
</evidence>
<keyword evidence="2" id="KW-0175">Coiled coil</keyword>
<dbReference type="InterPro" id="IPR007327">
    <property type="entry name" value="TPD52"/>
</dbReference>
<evidence type="ECO:0000256" key="1">
    <source>
        <dbReference type="ARBA" id="ARBA00005702"/>
    </source>
</evidence>
<dbReference type="GO" id="GO:0005737">
    <property type="term" value="C:cytoplasm"/>
    <property type="evidence" value="ECO:0007669"/>
    <property type="project" value="TreeGrafter"/>
</dbReference>
<evidence type="ECO:0000313" key="4">
    <source>
        <dbReference type="Proteomes" id="UP000887540"/>
    </source>
</evidence>